<reference evidence="2 3" key="1">
    <citation type="submission" date="2020-07" db="EMBL/GenBank/DDBJ databases">
        <title>Sequencing the genomes of 1000 actinobacteria strains.</title>
        <authorList>
            <person name="Klenk H.-P."/>
        </authorList>
    </citation>
    <scope>NUCLEOTIDE SEQUENCE [LARGE SCALE GENOMIC DNA]</scope>
    <source>
        <strain evidence="2 3">DSM 23141</strain>
    </source>
</reference>
<dbReference type="EMBL" id="JACBZY010000001">
    <property type="protein sequence ID" value="NYG98017.1"/>
    <property type="molecule type" value="Genomic_DNA"/>
</dbReference>
<feature type="region of interest" description="Disordered" evidence="1">
    <location>
        <begin position="391"/>
        <end position="422"/>
    </location>
</feature>
<feature type="compositionally biased region" description="Acidic residues" evidence="1">
    <location>
        <begin position="413"/>
        <end position="422"/>
    </location>
</feature>
<dbReference type="AlphaFoldDB" id="A0A852YE96"/>
<keyword evidence="3" id="KW-1185">Reference proteome</keyword>
<organism evidence="2 3">
    <name type="scientific">Schumannella luteola</name>
    <dbReference type="NCBI Taxonomy" id="472059"/>
    <lineage>
        <taxon>Bacteria</taxon>
        <taxon>Bacillati</taxon>
        <taxon>Actinomycetota</taxon>
        <taxon>Actinomycetes</taxon>
        <taxon>Micrococcales</taxon>
        <taxon>Microbacteriaceae</taxon>
        <taxon>Schumannella</taxon>
    </lineage>
</organism>
<evidence type="ECO:0008006" key="4">
    <source>
        <dbReference type="Google" id="ProtNLM"/>
    </source>
</evidence>
<sequence>MTAAAASTTSPFKGSNILNDGKALSTAVKNGNWLDGGIAFLQTLGDAAAALSDPIGTIVNCGLGWVINHLGPLKQWLDKLAGSQSAVQAFAKTWTQAGDVMRQAGGTLATRLKDLEGMAGKTVDSYLAYASDAAEHVAASGDWADSISSGLNTGSELVAKMQSVVKQGISSVLATAIEAMAVVAASFGLGIGYAIARVVTKVNQIVNKVVKPMLQVLQSVKSLVGVVQSFKQLFGGSQKLMQNMVTVSPEALKLADTSYTDASAATKLGATGAQNLEIAAAKADRENADLVSADGPISGGKAQLANTFGTGGGGGVSIGSGGVGAGGLGAAGAGAGLLGGGAAAGAAALASRGLAGTMAGGGLLGRTAVGGGPTAGGAGAGARGGMGMMGGGRAGDTGSRLGRRGGRRLDIEIVPDDDEQQA</sequence>
<comment type="caution">
    <text evidence="2">The sequence shown here is derived from an EMBL/GenBank/DDBJ whole genome shotgun (WGS) entry which is preliminary data.</text>
</comment>
<gene>
    <name evidence="2" type="ORF">BJ979_000643</name>
</gene>
<dbReference type="Proteomes" id="UP000553888">
    <property type="component" value="Unassembled WGS sequence"/>
</dbReference>
<proteinExistence type="predicted"/>
<evidence type="ECO:0000313" key="3">
    <source>
        <dbReference type="Proteomes" id="UP000553888"/>
    </source>
</evidence>
<evidence type="ECO:0000313" key="2">
    <source>
        <dbReference type="EMBL" id="NYG98017.1"/>
    </source>
</evidence>
<dbReference type="RefSeq" id="WP_179565128.1">
    <property type="nucleotide sequence ID" value="NZ_JACBZY010000001.1"/>
</dbReference>
<name>A0A852YE96_9MICO</name>
<accession>A0A852YE96</accession>
<protein>
    <recommendedName>
        <fullName evidence="4">PPE domain-containing protein</fullName>
    </recommendedName>
</protein>
<evidence type="ECO:0000256" key="1">
    <source>
        <dbReference type="SAM" id="MobiDB-lite"/>
    </source>
</evidence>